<dbReference type="EMBL" id="DTIB01000020">
    <property type="protein sequence ID" value="HGB24615.1"/>
    <property type="molecule type" value="Genomic_DNA"/>
</dbReference>
<accession>A0A7C3SMI2</accession>
<comment type="caution">
    <text evidence="1">The sequence shown here is derived from an EMBL/GenBank/DDBJ whole genome shotgun (WGS) entry which is preliminary data.</text>
</comment>
<dbReference type="AlphaFoldDB" id="A0A7C3SMI2"/>
<organism evidence="1">
    <name type="scientific">Thermofilum pendens</name>
    <dbReference type="NCBI Taxonomy" id="2269"/>
    <lineage>
        <taxon>Archaea</taxon>
        <taxon>Thermoproteota</taxon>
        <taxon>Thermoprotei</taxon>
        <taxon>Thermofilales</taxon>
        <taxon>Thermofilaceae</taxon>
        <taxon>Thermofilum</taxon>
    </lineage>
</organism>
<reference evidence="1" key="1">
    <citation type="journal article" date="2020" name="mSystems">
        <title>Genome- and Community-Level Interaction Insights into Carbon Utilization and Element Cycling Functions of Hydrothermarchaeota in Hydrothermal Sediment.</title>
        <authorList>
            <person name="Zhou Z."/>
            <person name="Liu Y."/>
            <person name="Xu W."/>
            <person name="Pan J."/>
            <person name="Luo Z.H."/>
            <person name="Li M."/>
        </authorList>
    </citation>
    <scope>NUCLEOTIDE SEQUENCE [LARGE SCALE GENOMIC DNA]</scope>
    <source>
        <strain evidence="1">SpSt-8</strain>
    </source>
</reference>
<name>A0A7C3SMI2_THEPE</name>
<protein>
    <submittedName>
        <fullName evidence="1">Uncharacterized protein</fullName>
    </submittedName>
</protein>
<gene>
    <name evidence="1" type="ORF">ENV88_00895</name>
</gene>
<evidence type="ECO:0000313" key="1">
    <source>
        <dbReference type="EMBL" id="HGB24615.1"/>
    </source>
</evidence>
<proteinExistence type="predicted"/>
<sequence>MSGAARFSKQFQAVCKKCGEKTVISLDSEGLHAFICPYCGQSHLLIVDANLGVRDFRSVSTVPVRRVFDMAKIRIKDENLVPAHLKPYVDALKRGIIVPEVDALLRILEELDLLEVEG</sequence>